<accession>A0AAN9V3W1</accession>
<evidence type="ECO:0000313" key="2">
    <source>
        <dbReference type="Proteomes" id="UP001378592"/>
    </source>
</evidence>
<proteinExistence type="predicted"/>
<protein>
    <submittedName>
        <fullName evidence="1">Uncharacterized protein</fullName>
    </submittedName>
</protein>
<dbReference type="AlphaFoldDB" id="A0AAN9V3W1"/>
<keyword evidence="2" id="KW-1185">Reference proteome</keyword>
<comment type="caution">
    <text evidence="1">The sequence shown here is derived from an EMBL/GenBank/DDBJ whole genome shotgun (WGS) entry which is preliminary data.</text>
</comment>
<sequence>MKNKKKSDQHEWEEEFKPSAPISTGTIPRYRNIHPLLEAEDIWHINFDVR</sequence>
<name>A0AAN9V3W1_9ORTH</name>
<evidence type="ECO:0000313" key="1">
    <source>
        <dbReference type="EMBL" id="KAK7789328.1"/>
    </source>
</evidence>
<organism evidence="1 2">
    <name type="scientific">Gryllus longicercus</name>
    <dbReference type="NCBI Taxonomy" id="2509291"/>
    <lineage>
        <taxon>Eukaryota</taxon>
        <taxon>Metazoa</taxon>
        <taxon>Ecdysozoa</taxon>
        <taxon>Arthropoda</taxon>
        <taxon>Hexapoda</taxon>
        <taxon>Insecta</taxon>
        <taxon>Pterygota</taxon>
        <taxon>Neoptera</taxon>
        <taxon>Polyneoptera</taxon>
        <taxon>Orthoptera</taxon>
        <taxon>Ensifera</taxon>
        <taxon>Gryllidea</taxon>
        <taxon>Grylloidea</taxon>
        <taxon>Gryllidae</taxon>
        <taxon>Gryllinae</taxon>
        <taxon>Gryllus</taxon>
    </lineage>
</organism>
<reference evidence="1 2" key="1">
    <citation type="submission" date="2024-03" db="EMBL/GenBank/DDBJ databases">
        <title>The genome assembly and annotation of the cricket Gryllus longicercus Weissman &amp; Gray.</title>
        <authorList>
            <person name="Szrajer S."/>
            <person name="Gray D."/>
            <person name="Ylla G."/>
        </authorList>
    </citation>
    <scope>NUCLEOTIDE SEQUENCE [LARGE SCALE GENOMIC DNA]</scope>
    <source>
        <strain evidence="1">DAG 2021-001</strain>
        <tissue evidence="1">Whole body minus gut</tissue>
    </source>
</reference>
<dbReference type="Proteomes" id="UP001378592">
    <property type="component" value="Unassembled WGS sequence"/>
</dbReference>
<gene>
    <name evidence="1" type="ORF">R5R35_012806</name>
</gene>
<dbReference type="EMBL" id="JAZDUA010000782">
    <property type="protein sequence ID" value="KAK7789328.1"/>
    <property type="molecule type" value="Genomic_DNA"/>
</dbReference>